<feature type="region of interest" description="Disordered" evidence="1">
    <location>
        <begin position="32"/>
        <end position="112"/>
    </location>
</feature>
<dbReference type="PANTHER" id="PTHR47642">
    <property type="entry name" value="ATP-DEPENDENT DNA HELICASE"/>
    <property type="match status" value="1"/>
</dbReference>
<sequence>MPGVVPDHAGPAHWSSSDASDLLAAARRLVSQQGGGGIGHGLASSSGGAAAASRGRHDGQGTSSRSPLAGLDSRPPVQGHHGGTPSRRRGVVAQRPAAGGCRSTDNGSDGGSLELDGVGPIGLLAKAGRWDQVCEQLFARVNSAFISGGPGAGKSTLLRRLYGFLRQRYTADGEVVVLAPTGTAAKTAGGMTYHSFFGFVRDYTPVRLDPSLEAARLLRTDRFKPIKTRLGQVRAILLDEVSFVGADNLGIMHELLCQSRSDASRPCLWFAFGDFLQLGPVKGAMAFTAPCWRRLFGDAFLDLPGSFRQSESGFIQAVRDARMGNYTDAVQQLVKECWVDGAKYESIRYEVLHLMPHHRGVLEHNRTCLQRLTSGTKTSLFVAVDDVEEDPDRDASLPLPALGAVSAQSRKAALVDCVAPAAVPHCLQARVIINNNRRKALGVCHGSVGFIFSYEADGTPVVRLNNHELPSGVDRGQAGLHDAGDTWIEVLCPPVKFTARILAYPGALAVRLQVPFVLGWATTIHMSQSLSISRAVLDLAECFEAGMVQTALSRVPTKSGLSIKSFAASRLRADQVALKMYREWRRL</sequence>
<dbReference type="SMART" id="SM00382">
    <property type="entry name" value="AAA"/>
    <property type="match status" value="1"/>
</dbReference>
<dbReference type="InterPro" id="IPR051055">
    <property type="entry name" value="PIF1_helicase"/>
</dbReference>
<dbReference type="Gene3D" id="3.40.50.300">
    <property type="entry name" value="P-loop containing nucleotide triphosphate hydrolases"/>
    <property type="match status" value="1"/>
</dbReference>
<feature type="domain" description="AAA+ ATPase" evidence="2">
    <location>
        <begin position="140"/>
        <end position="282"/>
    </location>
</feature>
<dbReference type="Pfam" id="PF13604">
    <property type="entry name" value="AAA_30"/>
    <property type="match status" value="1"/>
</dbReference>
<dbReference type="AlphaFoldDB" id="A0A1X6NYP8"/>
<dbReference type="InterPro" id="IPR003593">
    <property type="entry name" value="AAA+_ATPase"/>
</dbReference>
<dbReference type="OrthoDB" id="5970906at2759"/>
<protein>
    <recommendedName>
        <fullName evidence="2">AAA+ ATPase domain-containing protein</fullName>
    </recommendedName>
</protein>
<keyword evidence="4" id="KW-1185">Reference proteome</keyword>
<dbReference type="InterPro" id="IPR027417">
    <property type="entry name" value="P-loop_NTPase"/>
</dbReference>
<evidence type="ECO:0000313" key="3">
    <source>
        <dbReference type="EMBL" id="OSX73687.1"/>
    </source>
</evidence>
<evidence type="ECO:0000256" key="1">
    <source>
        <dbReference type="SAM" id="MobiDB-lite"/>
    </source>
</evidence>
<evidence type="ECO:0000259" key="2">
    <source>
        <dbReference type="SMART" id="SM00382"/>
    </source>
</evidence>
<dbReference type="Proteomes" id="UP000218209">
    <property type="component" value="Unassembled WGS sequence"/>
</dbReference>
<dbReference type="EMBL" id="KV918983">
    <property type="protein sequence ID" value="OSX73687.1"/>
    <property type="molecule type" value="Genomic_DNA"/>
</dbReference>
<dbReference type="SUPFAM" id="SSF52540">
    <property type="entry name" value="P-loop containing nucleoside triphosphate hydrolases"/>
    <property type="match status" value="2"/>
</dbReference>
<dbReference type="PANTHER" id="PTHR47642:SF6">
    <property type="entry name" value="ATP-DEPENDENT DNA HELICASE"/>
    <property type="match status" value="1"/>
</dbReference>
<gene>
    <name evidence="3" type="ORF">BU14_0331s0006</name>
</gene>
<feature type="compositionally biased region" description="Low complexity" evidence="1">
    <location>
        <begin position="41"/>
        <end position="53"/>
    </location>
</feature>
<reference evidence="3 4" key="1">
    <citation type="submission" date="2017-03" db="EMBL/GenBank/DDBJ databases">
        <title>WGS assembly of Porphyra umbilicalis.</title>
        <authorList>
            <person name="Brawley S.H."/>
            <person name="Blouin N.A."/>
            <person name="Ficko-Blean E."/>
            <person name="Wheeler G.L."/>
            <person name="Lohr M."/>
            <person name="Goodson H.V."/>
            <person name="Jenkins J.W."/>
            <person name="Blaby-Haas C.E."/>
            <person name="Helliwell K.E."/>
            <person name="Chan C."/>
            <person name="Marriage T."/>
            <person name="Bhattacharya D."/>
            <person name="Klein A.S."/>
            <person name="Badis Y."/>
            <person name="Brodie J."/>
            <person name="Cao Y."/>
            <person name="Collen J."/>
            <person name="Dittami S.M."/>
            <person name="Gachon C.M."/>
            <person name="Green B.R."/>
            <person name="Karpowicz S."/>
            <person name="Kim J.W."/>
            <person name="Kudahl U."/>
            <person name="Lin S."/>
            <person name="Michel G."/>
            <person name="Mittag M."/>
            <person name="Olson B.J."/>
            <person name="Pangilinan J."/>
            <person name="Peng Y."/>
            <person name="Qiu H."/>
            <person name="Shu S."/>
            <person name="Singer J.T."/>
            <person name="Smith A.G."/>
            <person name="Sprecher B.N."/>
            <person name="Wagner V."/>
            <person name="Wang W."/>
            <person name="Wang Z.-Y."/>
            <person name="Yan J."/>
            <person name="Yarish C."/>
            <person name="Zoeuner-Riek S."/>
            <person name="Zhuang Y."/>
            <person name="Zou Y."/>
            <person name="Lindquist E.A."/>
            <person name="Grimwood J."/>
            <person name="Barry K."/>
            <person name="Rokhsar D.S."/>
            <person name="Schmutz J."/>
            <person name="Stiller J.W."/>
            <person name="Grossman A.R."/>
            <person name="Prochnik S.E."/>
        </authorList>
    </citation>
    <scope>NUCLEOTIDE SEQUENCE [LARGE SCALE GENOMIC DNA]</scope>
    <source>
        <strain evidence="3">4086291</strain>
    </source>
</reference>
<proteinExistence type="predicted"/>
<name>A0A1X6NYP8_PORUM</name>
<evidence type="ECO:0000313" key="4">
    <source>
        <dbReference type="Proteomes" id="UP000218209"/>
    </source>
</evidence>
<accession>A0A1X6NYP8</accession>
<organism evidence="3 4">
    <name type="scientific">Porphyra umbilicalis</name>
    <name type="common">Purple laver</name>
    <name type="synonym">Red alga</name>
    <dbReference type="NCBI Taxonomy" id="2786"/>
    <lineage>
        <taxon>Eukaryota</taxon>
        <taxon>Rhodophyta</taxon>
        <taxon>Bangiophyceae</taxon>
        <taxon>Bangiales</taxon>
        <taxon>Bangiaceae</taxon>
        <taxon>Porphyra</taxon>
    </lineage>
</organism>